<feature type="region of interest" description="Disordered" evidence="10">
    <location>
        <begin position="1"/>
        <end position="66"/>
    </location>
</feature>
<comment type="similarity">
    <text evidence="3">Belongs to the FliH family.</text>
</comment>
<comment type="subcellular location">
    <subcellularLocation>
        <location evidence="2">Cytoplasm</location>
    </subcellularLocation>
</comment>
<dbReference type="GO" id="GO:0009288">
    <property type="term" value="C:bacterial-type flagellum"/>
    <property type="evidence" value="ECO:0007669"/>
    <property type="project" value="InterPro"/>
</dbReference>
<keyword evidence="6" id="KW-0963">Cytoplasm</keyword>
<keyword evidence="5" id="KW-0813">Transport</keyword>
<organism evidence="12 13">
    <name type="scientific">Kushneria konosiri</name>
    <dbReference type="NCBI Taxonomy" id="698828"/>
    <lineage>
        <taxon>Bacteria</taxon>
        <taxon>Pseudomonadati</taxon>
        <taxon>Pseudomonadota</taxon>
        <taxon>Gammaproteobacteria</taxon>
        <taxon>Oceanospirillales</taxon>
        <taxon>Halomonadaceae</taxon>
        <taxon>Kushneria</taxon>
    </lineage>
</organism>
<evidence type="ECO:0000256" key="10">
    <source>
        <dbReference type="SAM" id="MobiDB-lite"/>
    </source>
</evidence>
<dbReference type="KEGG" id="kus:B9G99_15235"/>
<evidence type="ECO:0000256" key="2">
    <source>
        <dbReference type="ARBA" id="ARBA00004496"/>
    </source>
</evidence>
<dbReference type="PRINTS" id="PR01003">
    <property type="entry name" value="FLGFLIH"/>
</dbReference>
<gene>
    <name evidence="12" type="ORF">B9G99_15235</name>
</gene>
<feature type="compositionally biased region" description="Basic and acidic residues" evidence="10">
    <location>
        <begin position="33"/>
        <end position="66"/>
    </location>
</feature>
<dbReference type="GO" id="GO:0044781">
    <property type="term" value="P:bacterial-type flagellum organization"/>
    <property type="evidence" value="ECO:0007669"/>
    <property type="project" value="UniProtKB-KW"/>
</dbReference>
<reference evidence="12 13" key="1">
    <citation type="journal article" date="2017" name="Int. J. Syst. Evol. Microbiol.">
        <title>Kushneria konosiri sp. nov., isolated from the Korean salt-fermented seafood Daemi-jeot.</title>
        <authorList>
            <person name="Yun J.H."/>
            <person name="Park S.K."/>
            <person name="Lee J.Y."/>
            <person name="Jung M.J."/>
            <person name="Bae J.W."/>
        </authorList>
    </citation>
    <scope>NUCLEOTIDE SEQUENCE [LARGE SCALE GENOMIC DNA]</scope>
    <source>
        <strain evidence="12 13">X49</strain>
    </source>
</reference>
<proteinExistence type="inferred from homology"/>
<evidence type="ECO:0000259" key="11">
    <source>
        <dbReference type="Pfam" id="PF02108"/>
    </source>
</evidence>
<comment type="function">
    <text evidence="1">Needed for flagellar regrowth and assembly.</text>
</comment>
<dbReference type="AlphaFoldDB" id="A0A2Z2H991"/>
<dbReference type="GO" id="GO:0071973">
    <property type="term" value="P:bacterial-type flagellum-dependent cell motility"/>
    <property type="evidence" value="ECO:0007669"/>
    <property type="project" value="InterPro"/>
</dbReference>
<protein>
    <recommendedName>
        <fullName evidence="4">Flagellar assembly protein FliH</fullName>
    </recommendedName>
</protein>
<dbReference type="GO" id="GO:0003774">
    <property type="term" value="F:cytoskeletal motor activity"/>
    <property type="evidence" value="ECO:0007669"/>
    <property type="project" value="InterPro"/>
</dbReference>
<evidence type="ECO:0000313" key="12">
    <source>
        <dbReference type="EMBL" id="ARS54063.1"/>
    </source>
</evidence>
<dbReference type="InterPro" id="IPR051472">
    <property type="entry name" value="T3SS_Stator/FliH"/>
</dbReference>
<dbReference type="PANTHER" id="PTHR34982">
    <property type="entry name" value="YOP PROTEINS TRANSLOCATION PROTEIN L"/>
    <property type="match status" value="1"/>
</dbReference>
<keyword evidence="9" id="KW-1006">Bacterial flagellum protein export</keyword>
<keyword evidence="7" id="KW-1005">Bacterial flagellum biogenesis</keyword>
<dbReference type="GO" id="GO:0005829">
    <property type="term" value="C:cytosol"/>
    <property type="evidence" value="ECO:0007669"/>
    <property type="project" value="TreeGrafter"/>
</dbReference>
<evidence type="ECO:0000256" key="3">
    <source>
        <dbReference type="ARBA" id="ARBA00006602"/>
    </source>
</evidence>
<sequence length="233" mass="26494">MTPMSKSSDHNAWQRWEMGRLERRQPRQPSPETLEKHNVPQRRSNDDERRAAFERARQEGFEQGQREGFEAGHAAGLEAGRAQARQDYQLELESRLHEALAPVADMVHAFETAAGRLKDDIAYSLVELALETGRQLAGRSLELAPEHILDDIEKLMMEHPTLGGSPRICVHPDDLAMVQKELSTLLGDVGWQLKSDITLSRGDCRLETDQLEIDATRDDRWERLRHAVGHGKH</sequence>
<evidence type="ECO:0000256" key="5">
    <source>
        <dbReference type="ARBA" id="ARBA00022448"/>
    </source>
</evidence>
<dbReference type="Pfam" id="PF02108">
    <property type="entry name" value="FliH"/>
    <property type="match status" value="1"/>
</dbReference>
<evidence type="ECO:0000256" key="7">
    <source>
        <dbReference type="ARBA" id="ARBA00022795"/>
    </source>
</evidence>
<name>A0A2Z2H991_9GAMM</name>
<dbReference type="Proteomes" id="UP000250025">
    <property type="component" value="Chromosome"/>
</dbReference>
<dbReference type="PANTHER" id="PTHR34982:SF1">
    <property type="entry name" value="FLAGELLAR ASSEMBLY PROTEIN FLIH"/>
    <property type="match status" value="1"/>
</dbReference>
<accession>A0A2Z2H991</accession>
<evidence type="ECO:0000256" key="6">
    <source>
        <dbReference type="ARBA" id="ARBA00022490"/>
    </source>
</evidence>
<evidence type="ECO:0000256" key="8">
    <source>
        <dbReference type="ARBA" id="ARBA00022927"/>
    </source>
</evidence>
<dbReference type="InterPro" id="IPR000563">
    <property type="entry name" value="Flag_FliH"/>
</dbReference>
<dbReference type="GO" id="GO:0015031">
    <property type="term" value="P:protein transport"/>
    <property type="evidence" value="ECO:0007669"/>
    <property type="project" value="UniProtKB-KW"/>
</dbReference>
<keyword evidence="13" id="KW-1185">Reference proteome</keyword>
<dbReference type="EMBL" id="CP021323">
    <property type="protein sequence ID" value="ARS54063.1"/>
    <property type="molecule type" value="Genomic_DNA"/>
</dbReference>
<evidence type="ECO:0000256" key="4">
    <source>
        <dbReference type="ARBA" id="ARBA00016507"/>
    </source>
</evidence>
<evidence type="ECO:0000313" key="13">
    <source>
        <dbReference type="Proteomes" id="UP000250025"/>
    </source>
</evidence>
<evidence type="ECO:0000256" key="1">
    <source>
        <dbReference type="ARBA" id="ARBA00003041"/>
    </source>
</evidence>
<keyword evidence="8" id="KW-0653">Protein transport</keyword>
<evidence type="ECO:0000256" key="9">
    <source>
        <dbReference type="ARBA" id="ARBA00023225"/>
    </source>
</evidence>
<feature type="domain" description="Flagellar assembly protein FliH/Type III secretion system HrpE" evidence="11">
    <location>
        <begin position="99"/>
        <end position="224"/>
    </location>
</feature>
<dbReference type="InterPro" id="IPR018035">
    <property type="entry name" value="Flagellar_FliH/T3SS_HrpE"/>
</dbReference>